<dbReference type="SUPFAM" id="SSF51735">
    <property type="entry name" value="NAD(P)-binding Rossmann-fold domains"/>
    <property type="match status" value="1"/>
</dbReference>
<dbReference type="InterPro" id="IPR023940">
    <property type="entry name" value="DHDPR_bac"/>
</dbReference>
<evidence type="ECO:0000313" key="17">
    <source>
        <dbReference type="Proteomes" id="UP000321298"/>
    </source>
</evidence>
<evidence type="ECO:0000256" key="9">
    <source>
        <dbReference type="ARBA" id="ARBA00037922"/>
    </source>
</evidence>
<evidence type="ECO:0000256" key="1">
    <source>
        <dbReference type="ARBA" id="ARBA00006642"/>
    </source>
</evidence>
<keyword evidence="4" id="KW-0521">NADP</keyword>
<dbReference type="PIRSF" id="PIRSF000161">
    <property type="entry name" value="DHPR"/>
    <property type="match status" value="1"/>
</dbReference>
<dbReference type="InterPro" id="IPR022663">
    <property type="entry name" value="DapB_C"/>
</dbReference>
<dbReference type="InterPro" id="IPR036291">
    <property type="entry name" value="NAD(P)-bd_dom_sf"/>
</dbReference>
<dbReference type="InterPro" id="IPR000846">
    <property type="entry name" value="DapB_N"/>
</dbReference>
<comment type="pathway">
    <text evidence="9">Amino-acid biosynthesis; L-lysine biosynthesis via DAP pathway; (S)-tetrahydrodipicolinate from L-aspartate: step 4/4.</text>
</comment>
<evidence type="ECO:0000313" key="16">
    <source>
        <dbReference type="EMBL" id="QEA44339.1"/>
    </source>
</evidence>
<dbReference type="Gene3D" id="3.30.360.10">
    <property type="entry name" value="Dihydrodipicolinate Reductase, domain 2"/>
    <property type="match status" value="1"/>
</dbReference>
<keyword evidence="8" id="KW-0457">Lysine biosynthesis</keyword>
<keyword evidence="17" id="KW-1185">Reference proteome</keyword>
<evidence type="ECO:0000256" key="12">
    <source>
        <dbReference type="ARBA" id="ARBA00049396"/>
    </source>
</evidence>
<comment type="catalytic activity">
    <reaction evidence="12">
        <text>(S)-2,3,4,5-tetrahydrodipicolinate + NAD(+) + H2O = (2S,4S)-4-hydroxy-2,3,4,5-tetrahydrodipicolinate + NADH + H(+)</text>
        <dbReference type="Rhea" id="RHEA:35323"/>
        <dbReference type="ChEBI" id="CHEBI:15377"/>
        <dbReference type="ChEBI" id="CHEBI:15378"/>
        <dbReference type="ChEBI" id="CHEBI:16845"/>
        <dbReference type="ChEBI" id="CHEBI:57540"/>
        <dbReference type="ChEBI" id="CHEBI:57945"/>
        <dbReference type="ChEBI" id="CHEBI:67139"/>
        <dbReference type="EC" id="1.17.1.8"/>
    </reaction>
</comment>
<organism evidence="16 17">
    <name type="scientific">Leuconostoc lactis</name>
    <dbReference type="NCBI Taxonomy" id="1246"/>
    <lineage>
        <taxon>Bacteria</taxon>
        <taxon>Bacillati</taxon>
        <taxon>Bacillota</taxon>
        <taxon>Bacilli</taxon>
        <taxon>Lactobacillales</taxon>
        <taxon>Lactobacillaceae</taxon>
        <taxon>Leuconostoc</taxon>
    </lineage>
</organism>
<evidence type="ECO:0000256" key="11">
    <source>
        <dbReference type="ARBA" id="ARBA00049080"/>
    </source>
</evidence>
<keyword evidence="3" id="KW-0028">Amino-acid biosynthesis</keyword>
<dbReference type="EMBL" id="CP042387">
    <property type="protein sequence ID" value="QEA44339.1"/>
    <property type="molecule type" value="Genomic_DNA"/>
</dbReference>
<evidence type="ECO:0000256" key="2">
    <source>
        <dbReference type="ARBA" id="ARBA00022490"/>
    </source>
</evidence>
<dbReference type="AlphaFoldDB" id="A0AAP9EDC3"/>
<proteinExistence type="inferred from homology"/>
<evidence type="ECO:0000256" key="8">
    <source>
        <dbReference type="ARBA" id="ARBA00023154"/>
    </source>
</evidence>
<evidence type="ECO:0000256" key="3">
    <source>
        <dbReference type="ARBA" id="ARBA00022605"/>
    </source>
</evidence>
<protein>
    <recommendedName>
        <fullName evidence="10 13">4-hydroxy-tetrahydrodipicolinate reductase</fullName>
        <ecNumber evidence="10 13">1.17.1.8</ecNumber>
    </recommendedName>
</protein>
<dbReference type="GO" id="GO:0009089">
    <property type="term" value="P:lysine biosynthetic process via diaminopimelate"/>
    <property type="evidence" value="ECO:0007669"/>
    <property type="project" value="UniProtKB-UniRule"/>
</dbReference>
<dbReference type="PANTHER" id="PTHR20836:SF0">
    <property type="entry name" value="4-HYDROXY-TETRAHYDRODIPICOLINATE REDUCTASE 1, CHLOROPLASTIC-RELATED"/>
    <property type="match status" value="1"/>
</dbReference>
<keyword evidence="2" id="KW-0963">Cytoplasm</keyword>
<name>A0AAP9EDC3_LEULA</name>
<dbReference type="Pfam" id="PF05173">
    <property type="entry name" value="DapB_C"/>
    <property type="match status" value="1"/>
</dbReference>
<dbReference type="NCBIfam" id="TIGR00036">
    <property type="entry name" value="dapB"/>
    <property type="match status" value="1"/>
</dbReference>
<dbReference type="PROSITE" id="PS01298">
    <property type="entry name" value="DAPB"/>
    <property type="match status" value="1"/>
</dbReference>
<dbReference type="RefSeq" id="WP_147001189.1">
    <property type="nucleotide sequence ID" value="NZ_CP042387.1"/>
</dbReference>
<sequence length="243" mass="25581">MTRVILAGGFGKLGQAIQTGLMDSAFEIVGILSGHAHDSAYPVWTALSEIDQPADIFLDVSTPATVYDNAVWAIAHDMAVVIGATGLTDDQVADLRERAAGGRGVLIVPNFSLSAVLLMQFSELAARYFPDVEIVEAHNPKKIDAPSGTAVTTAKRIAAARQRDPEPTTTGPARGEVIDAVPVHALRLPGYIAQQTVYFGGLDEQLTLSQSTTSRAAFVPGVLRALQGVTQISGLAIGLDHVL</sequence>
<reference evidence="16 17" key="1">
    <citation type="submission" date="2019-06" db="EMBL/GenBank/DDBJ databases">
        <title>Genome analyses of bacteria isolated from kimchi.</title>
        <authorList>
            <person name="Lee S."/>
            <person name="Ahn S."/>
            <person name="Roh S."/>
        </authorList>
    </citation>
    <scope>NUCLEOTIDE SEQUENCE [LARGE SCALE GENOMIC DNA]</scope>
    <source>
        <strain evidence="16 17">CBA3625</strain>
    </source>
</reference>
<evidence type="ECO:0000256" key="6">
    <source>
        <dbReference type="ARBA" id="ARBA00023002"/>
    </source>
</evidence>
<keyword evidence="5" id="KW-0220">Diaminopimelate biosynthesis</keyword>
<evidence type="ECO:0000256" key="7">
    <source>
        <dbReference type="ARBA" id="ARBA00023027"/>
    </source>
</evidence>
<evidence type="ECO:0000256" key="13">
    <source>
        <dbReference type="NCBIfam" id="TIGR00036"/>
    </source>
</evidence>
<evidence type="ECO:0000259" key="14">
    <source>
        <dbReference type="Pfam" id="PF01113"/>
    </source>
</evidence>
<dbReference type="EC" id="1.17.1.8" evidence="10 13"/>
<dbReference type="GO" id="GO:0005829">
    <property type="term" value="C:cytosol"/>
    <property type="evidence" value="ECO:0007669"/>
    <property type="project" value="TreeGrafter"/>
</dbReference>
<dbReference type="Pfam" id="PF01113">
    <property type="entry name" value="DapB_N"/>
    <property type="match status" value="1"/>
</dbReference>
<dbReference type="SUPFAM" id="SSF55347">
    <property type="entry name" value="Glyceraldehyde-3-phosphate dehydrogenase-like, C-terminal domain"/>
    <property type="match status" value="1"/>
</dbReference>
<comment type="similarity">
    <text evidence="1">Belongs to the DapB family.</text>
</comment>
<evidence type="ECO:0000256" key="4">
    <source>
        <dbReference type="ARBA" id="ARBA00022857"/>
    </source>
</evidence>
<comment type="catalytic activity">
    <reaction evidence="11">
        <text>(S)-2,3,4,5-tetrahydrodipicolinate + NADP(+) + H2O = (2S,4S)-4-hydroxy-2,3,4,5-tetrahydrodipicolinate + NADPH + H(+)</text>
        <dbReference type="Rhea" id="RHEA:35331"/>
        <dbReference type="ChEBI" id="CHEBI:15377"/>
        <dbReference type="ChEBI" id="CHEBI:15378"/>
        <dbReference type="ChEBI" id="CHEBI:16845"/>
        <dbReference type="ChEBI" id="CHEBI:57783"/>
        <dbReference type="ChEBI" id="CHEBI:58349"/>
        <dbReference type="ChEBI" id="CHEBI:67139"/>
        <dbReference type="EC" id="1.17.1.8"/>
    </reaction>
</comment>
<dbReference type="GO" id="GO:0008839">
    <property type="term" value="F:4-hydroxy-tetrahydrodipicolinate reductase"/>
    <property type="evidence" value="ECO:0007669"/>
    <property type="project" value="UniProtKB-UniRule"/>
</dbReference>
<dbReference type="GeneID" id="66531842"/>
<dbReference type="InterPro" id="IPR022664">
    <property type="entry name" value="DapB_N_CS"/>
</dbReference>
<keyword evidence="6 16" id="KW-0560">Oxidoreductase</keyword>
<dbReference type="PANTHER" id="PTHR20836">
    <property type="entry name" value="DIHYDRODIPICOLINATE REDUCTASE"/>
    <property type="match status" value="1"/>
</dbReference>
<gene>
    <name evidence="16" type="ORF">FGL83_06495</name>
</gene>
<dbReference type="FunFam" id="3.30.360.10:FF:000009">
    <property type="entry name" value="4-hydroxy-tetrahydrodipicolinate reductase"/>
    <property type="match status" value="1"/>
</dbReference>
<dbReference type="GO" id="GO:0019877">
    <property type="term" value="P:diaminopimelate biosynthetic process"/>
    <property type="evidence" value="ECO:0007669"/>
    <property type="project" value="UniProtKB-KW"/>
</dbReference>
<evidence type="ECO:0000259" key="15">
    <source>
        <dbReference type="Pfam" id="PF05173"/>
    </source>
</evidence>
<accession>A0AAP9EDC3</accession>
<evidence type="ECO:0000256" key="5">
    <source>
        <dbReference type="ARBA" id="ARBA00022915"/>
    </source>
</evidence>
<feature type="domain" description="Dihydrodipicolinate reductase C-terminal" evidence="15">
    <location>
        <begin position="115"/>
        <end position="243"/>
    </location>
</feature>
<dbReference type="Gene3D" id="3.40.50.720">
    <property type="entry name" value="NAD(P)-binding Rossmann-like Domain"/>
    <property type="match status" value="1"/>
</dbReference>
<keyword evidence="7" id="KW-0520">NAD</keyword>
<evidence type="ECO:0000256" key="10">
    <source>
        <dbReference type="ARBA" id="ARBA00038983"/>
    </source>
</evidence>
<feature type="domain" description="Dihydrodipicolinate reductase N-terminal" evidence="14">
    <location>
        <begin position="3"/>
        <end position="111"/>
    </location>
</feature>
<dbReference type="Proteomes" id="UP000321298">
    <property type="component" value="Chromosome"/>
</dbReference>